<evidence type="ECO:0000259" key="14">
    <source>
        <dbReference type="PROSITE" id="PS50157"/>
    </source>
</evidence>
<keyword evidence="3" id="KW-0479">Metal-binding</keyword>
<dbReference type="Ensembl" id="ENSACIT00000006802.1">
    <property type="protein sequence ID" value="ENSACIP00000006603.1"/>
    <property type="gene ID" value="ENSACIG00000005197.1"/>
</dbReference>
<feature type="domain" description="C2H2-type" evidence="14">
    <location>
        <begin position="380"/>
        <end position="406"/>
    </location>
</feature>
<evidence type="ECO:0000256" key="3">
    <source>
        <dbReference type="ARBA" id="ARBA00022723"/>
    </source>
</evidence>
<evidence type="ECO:0000313" key="16">
    <source>
        <dbReference type="Proteomes" id="UP000261340"/>
    </source>
</evidence>
<dbReference type="InterPro" id="IPR011333">
    <property type="entry name" value="SKP1/BTB/POZ_sf"/>
</dbReference>
<accession>A0A3Q0R9L1</accession>
<evidence type="ECO:0000313" key="15">
    <source>
        <dbReference type="Ensembl" id="ENSACIP00000006603.1"/>
    </source>
</evidence>
<keyword evidence="10" id="KW-0539">Nucleus</keyword>
<dbReference type="PANTHER" id="PTHR46105:SF29">
    <property type="entry name" value="ZINC FINGER AND BTB DOMAIN CONTAINING 12"/>
    <property type="match status" value="1"/>
</dbReference>
<evidence type="ECO:0000256" key="8">
    <source>
        <dbReference type="ARBA" id="ARBA00023125"/>
    </source>
</evidence>
<dbReference type="InterPro" id="IPR000210">
    <property type="entry name" value="BTB/POZ_dom"/>
</dbReference>
<feature type="domain" description="C2H2-type" evidence="14">
    <location>
        <begin position="355"/>
        <end position="377"/>
    </location>
</feature>
<keyword evidence="5 11" id="KW-0863">Zinc-finger</keyword>
<dbReference type="SMART" id="SM00355">
    <property type="entry name" value="ZnF_C2H2"/>
    <property type="match status" value="3"/>
</dbReference>
<dbReference type="Gene3D" id="3.30.160.60">
    <property type="entry name" value="Classic Zinc Finger"/>
    <property type="match status" value="2"/>
</dbReference>
<dbReference type="GeneTree" id="ENSGT00940000157920"/>
<dbReference type="PROSITE" id="PS50157">
    <property type="entry name" value="ZINC_FINGER_C2H2_2"/>
    <property type="match status" value="3"/>
</dbReference>
<evidence type="ECO:0000256" key="11">
    <source>
        <dbReference type="PROSITE-ProRule" id="PRU00042"/>
    </source>
</evidence>
<dbReference type="GO" id="GO:0000978">
    <property type="term" value="F:RNA polymerase II cis-regulatory region sequence-specific DNA binding"/>
    <property type="evidence" value="ECO:0007669"/>
    <property type="project" value="TreeGrafter"/>
</dbReference>
<dbReference type="Gene3D" id="3.30.710.10">
    <property type="entry name" value="Potassium Channel Kv1.1, Chain A"/>
    <property type="match status" value="1"/>
</dbReference>
<dbReference type="PANTHER" id="PTHR46105">
    <property type="entry name" value="AGAP004733-PA"/>
    <property type="match status" value="1"/>
</dbReference>
<feature type="domain" description="C2H2-type" evidence="14">
    <location>
        <begin position="407"/>
        <end position="434"/>
    </location>
</feature>
<dbReference type="Pfam" id="PF00651">
    <property type="entry name" value="BTB"/>
    <property type="match status" value="1"/>
</dbReference>
<dbReference type="PROSITE" id="PS00028">
    <property type="entry name" value="ZINC_FINGER_C2H2_1"/>
    <property type="match status" value="2"/>
</dbReference>
<evidence type="ECO:0000256" key="1">
    <source>
        <dbReference type="ARBA" id="ARBA00003767"/>
    </source>
</evidence>
<dbReference type="InterPro" id="IPR013087">
    <property type="entry name" value="Znf_C2H2_type"/>
</dbReference>
<keyword evidence="16" id="KW-1185">Reference proteome</keyword>
<dbReference type="AlphaFoldDB" id="A0A3Q0R9L1"/>
<keyword evidence="6" id="KW-0862">Zinc</keyword>
<dbReference type="SUPFAM" id="SSF54695">
    <property type="entry name" value="POZ domain"/>
    <property type="match status" value="1"/>
</dbReference>
<keyword evidence="7" id="KW-0805">Transcription regulation</keyword>
<feature type="compositionally biased region" description="Polar residues" evidence="12">
    <location>
        <begin position="164"/>
        <end position="176"/>
    </location>
</feature>
<reference evidence="15" key="1">
    <citation type="submission" date="2025-08" db="UniProtKB">
        <authorList>
            <consortium name="Ensembl"/>
        </authorList>
    </citation>
    <scope>IDENTIFICATION</scope>
</reference>
<evidence type="ECO:0000256" key="9">
    <source>
        <dbReference type="ARBA" id="ARBA00023163"/>
    </source>
</evidence>
<dbReference type="OMA" id="CPLCHET"/>
<protein>
    <recommendedName>
        <fullName evidence="17">Zinc finger and BTB domain containing 26</fullName>
    </recommendedName>
</protein>
<keyword evidence="4" id="KW-0677">Repeat</keyword>
<sequence length="437" mass="48770">MSSHHTAQEGDGICTLQFSLPNHGDSMLSKMNDLREERRFCDITLILGAPQDSAVQPLQFQGHRVVLAASSDFLRDQFLLHKGRSELSMAVVASVNVAKTLLLSCYTGLLEQVPLRELVSYLTAASVLQMSQVVEKCIQAISHYLSPTMSFLNLAGRSEEKETQQLNSRWPSSSLENQKERDAALPATSVQKANTTEAGTVMIHSRLTLGQEAKLDTEGLRDKMEFFQDAACCHDTLKSEGGDILPFQTNDPLFHAGTLNCKQHPSAVSNNHISSTATTSSSAANTGLIESSKNQHEQEVEDPPEGERKCLPLVGQLQRGEKLMNSNLFCLSRRHLSKSHFTADNSDSAVFQKPYLCRKCEKVFQHFESYVGHLKEHRQYFCLVCGKVFSHKNNLTHIRVHSGIKPFRCPLCHMTFTQKAMLQHHFNLHIGEKAPLV</sequence>
<keyword evidence="8" id="KW-0238">DNA-binding</keyword>
<dbReference type="SUPFAM" id="SSF57667">
    <property type="entry name" value="beta-beta-alpha zinc fingers"/>
    <property type="match status" value="2"/>
</dbReference>
<dbReference type="STRING" id="61819.ENSACIP00000006603"/>
<comment type="subcellular location">
    <subcellularLocation>
        <location evidence="2">Nucleus</location>
    </subcellularLocation>
</comment>
<evidence type="ECO:0000256" key="2">
    <source>
        <dbReference type="ARBA" id="ARBA00004123"/>
    </source>
</evidence>
<reference evidence="15" key="2">
    <citation type="submission" date="2025-09" db="UniProtKB">
        <authorList>
            <consortium name="Ensembl"/>
        </authorList>
    </citation>
    <scope>IDENTIFICATION</scope>
</reference>
<dbReference type="InterPro" id="IPR050457">
    <property type="entry name" value="ZnFinger_BTB_dom_contain"/>
</dbReference>
<feature type="region of interest" description="Disordered" evidence="12">
    <location>
        <begin position="162"/>
        <end position="186"/>
    </location>
</feature>
<dbReference type="GO" id="GO:0008270">
    <property type="term" value="F:zinc ion binding"/>
    <property type="evidence" value="ECO:0007669"/>
    <property type="project" value="UniProtKB-KW"/>
</dbReference>
<proteinExistence type="predicted"/>
<dbReference type="InterPro" id="IPR036236">
    <property type="entry name" value="Znf_C2H2_sf"/>
</dbReference>
<evidence type="ECO:0000256" key="4">
    <source>
        <dbReference type="ARBA" id="ARBA00022737"/>
    </source>
</evidence>
<evidence type="ECO:0000256" key="10">
    <source>
        <dbReference type="ARBA" id="ARBA00023242"/>
    </source>
</evidence>
<feature type="domain" description="BTB" evidence="13">
    <location>
        <begin position="41"/>
        <end position="114"/>
    </location>
</feature>
<evidence type="ECO:0000256" key="12">
    <source>
        <dbReference type="SAM" id="MobiDB-lite"/>
    </source>
</evidence>
<evidence type="ECO:0000259" key="13">
    <source>
        <dbReference type="PROSITE" id="PS50097"/>
    </source>
</evidence>
<organism evidence="15 16">
    <name type="scientific">Amphilophus citrinellus</name>
    <name type="common">Midas cichlid</name>
    <name type="synonym">Cichlasoma citrinellum</name>
    <dbReference type="NCBI Taxonomy" id="61819"/>
    <lineage>
        <taxon>Eukaryota</taxon>
        <taxon>Metazoa</taxon>
        <taxon>Chordata</taxon>
        <taxon>Craniata</taxon>
        <taxon>Vertebrata</taxon>
        <taxon>Euteleostomi</taxon>
        <taxon>Actinopterygii</taxon>
        <taxon>Neopterygii</taxon>
        <taxon>Teleostei</taxon>
        <taxon>Neoteleostei</taxon>
        <taxon>Acanthomorphata</taxon>
        <taxon>Ovalentaria</taxon>
        <taxon>Cichlomorphae</taxon>
        <taxon>Cichliformes</taxon>
        <taxon>Cichlidae</taxon>
        <taxon>New World cichlids</taxon>
        <taxon>Cichlasomatinae</taxon>
        <taxon>Heroini</taxon>
        <taxon>Amphilophus</taxon>
    </lineage>
</organism>
<dbReference type="PROSITE" id="PS50097">
    <property type="entry name" value="BTB"/>
    <property type="match status" value="1"/>
</dbReference>
<evidence type="ECO:0000256" key="5">
    <source>
        <dbReference type="ARBA" id="ARBA00022771"/>
    </source>
</evidence>
<dbReference type="Pfam" id="PF00096">
    <property type="entry name" value="zf-C2H2"/>
    <property type="match status" value="1"/>
</dbReference>
<name>A0A3Q0R9L1_AMPCI</name>
<evidence type="ECO:0000256" key="6">
    <source>
        <dbReference type="ARBA" id="ARBA00022833"/>
    </source>
</evidence>
<evidence type="ECO:0008006" key="17">
    <source>
        <dbReference type="Google" id="ProtNLM"/>
    </source>
</evidence>
<dbReference type="GO" id="GO:0000981">
    <property type="term" value="F:DNA-binding transcription factor activity, RNA polymerase II-specific"/>
    <property type="evidence" value="ECO:0007669"/>
    <property type="project" value="TreeGrafter"/>
</dbReference>
<dbReference type="Proteomes" id="UP000261340">
    <property type="component" value="Unplaced"/>
</dbReference>
<keyword evidence="9" id="KW-0804">Transcription</keyword>
<evidence type="ECO:0000256" key="7">
    <source>
        <dbReference type="ARBA" id="ARBA00023015"/>
    </source>
</evidence>
<comment type="function">
    <text evidence="1">May be involved in transcriptional regulation.</text>
</comment>